<evidence type="ECO:0000313" key="2">
    <source>
        <dbReference type="Proteomes" id="UP000316213"/>
    </source>
</evidence>
<dbReference type="Proteomes" id="UP000316213">
    <property type="component" value="Unassembled WGS sequence"/>
</dbReference>
<proteinExistence type="predicted"/>
<gene>
    <name evidence="1" type="ORF">Pla100_43610</name>
</gene>
<reference evidence="1 2" key="1">
    <citation type="submission" date="2019-02" db="EMBL/GenBank/DDBJ databases">
        <title>Deep-cultivation of Planctomycetes and their phenomic and genomic characterization uncovers novel biology.</title>
        <authorList>
            <person name="Wiegand S."/>
            <person name="Jogler M."/>
            <person name="Boedeker C."/>
            <person name="Pinto D."/>
            <person name="Vollmers J."/>
            <person name="Rivas-Marin E."/>
            <person name="Kohn T."/>
            <person name="Peeters S.H."/>
            <person name="Heuer A."/>
            <person name="Rast P."/>
            <person name="Oberbeckmann S."/>
            <person name="Bunk B."/>
            <person name="Jeske O."/>
            <person name="Meyerdierks A."/>
            <person name="Storesund J.E."/>
            <person name="Kallscheuer N."/>
            <person name="Luecker S."/>
            <person name="Lage O.M."/>
            <person name="Pohl T."/>
            <person name="Merkel B.J."/>
            <person name="Hornburger P."/>
            <person name="Mueller R.-W."/>
            <person name="Bruemmer F."/>
            <person name="Labrenz M."/>
            <person name="Spormann A.M."/>
            <person name="Op Den Camp H."/>
            <person name="Overmann J."/>
            <person name="Amann R."/>
            <person name="Jetten M.S.M."/>
            <person name="Mascher T."/>
            <person name="Medema M.H."/>
            <person name="Devos D.P."/>
            <person name="Kaster A.-K."/>
            <person name="Ovreas L."/>
            <person name="Rohde M."/>
            <person name="Galperin M.Y."/>
            <person name="Jogler C."/>
        </authorList>
    </citation>
    <scope>NUCLEOTIDE SEQUENCE [LARGE SCALE GENOMIC DNA]</scope>
    <source>
        <strain evidence="1 2">Pla100</strain>
    </source>
</reference>
<accession>A0A5C6A0X5</accession>
<sequence>MHRKFNREMLHGSDLTRDRIGRAIEQGRKRWGTVDDTFLSAKKRRRGMPWRRNIKMLPKKNVVAFAQHELRPTFSWWPMEATVYVRFSR</sequence>
<name>A0A5C6A0X5_9BACT</name>
<protein>
    <submittedName>
        <fullName evidence="1">Uncharacterized protein</fullName>
    </submittedName>
</protein>
<keyword evidence="2" id="KW-1185">Reference proteome</keyword>
<dbReference type="AlphaFoldDB" id="A0A5C6A0X5"/>
<evidence type="ECO:0000313" key="1">
    <source>
        <dbReference type="EMBL" id="TWT93045.1"/>
    </source>
</evidence>
<organism evidence="1 2">
    <name type="scientific">Neorhodopirellula pilleata</name>
    <dbReference type="NCBI Taxonomy" id="2714738"/>
    <lineage>
        <taxon>Bacteria</taxon>
        <taxon>Pseudomonadati</taxon>
        <taxon>Planctomycetota</taxon>
        <taxon>Planctomycetia</taxon>
        <taxon>Pirellulales</taxon>
        <taxon>Pirellulaceae</taxon>
        <taxon>Neorhodopirellula</taxon>
    </lineage>
</organism>
<dbReference type="EMBL" id="SJPM01000010">
    <property type="protein sequence ID" value="TWT93045.1"/>
    <property type="molecule type" value="Genomic_DNA"/>
</dbReference>
<comment type="caution">
    <text evidence="1">The sequence shown here is derived from an EMBL/GenBank/DDBJ whole genome shotgun (WGS) entry which is preliminary data.</text>
</comment>